<evidence type="ECO:0000259" key="5">
    <source>
        <dbReference type="PROSITE" id="PS50931"/>
    </source>
</evidence>
<gene>
    <name evidence="6" type="ORF">A8139_20150</name>
</gene>
<keyword evidence="4" id="KW-0804">Transcription</keyword>
<dbReference type="CDD" id="cd05466">
    <property type="entry name" value="PBP2_LTTR_substrate"/>
    <property type="match status" value="1"/>
</dbReference>
<dbReference type="Pfam" id="PF03466">
    <property type="entry name" value="LysR_substrate"/>
    <property type="match status" value="1"/>
</dbReference>
<evidence type="ECO:0000256" key="2">
    <source>
        <dbReference type="ARBA" id="ARBA00023015"/>
    </source>
</evidence>
<dbReference type="InterPro" id="IPR000847">
    <property type="entry name" value="LysR_HTH_N"/>
</dbReference>
<dbReference type="InterPro" id="IPR036388">
    <property type="entry name" value="WH-like_DNA-bd_sf"/>
</dbReference>
<proteinExistence type="inferred from homology"/>
<dbReference type="PANTHER" id="PTHR30126:SF40">
    <property type="entry name" value="HTH-TYPE TRANSCRIPTIONAL REGULATOR GLTR"/>
    <property type="match status" value="1"/>
</dbReference>
<comment type="similarity">
    <text evidence="1">Belongs to the LysR transcriptional regulatory family.</text>
</comment>
<protein>
    <recommendedName>
        <fullName evidence="5">HTH lysR-type domain-containing protein</fullName>
    </recommendedName>
</protein>
<dbReference type="PRINTS" id="PR00039">
    <property type="entry name" value="HTHLYSR"/>
</dbReference>
<dbReference type="Proteomes" id="UP000249898">
    <property type="component" value="Chromosome"/>
</dbReference>
<dbReference type="GO" id="GO:0000976">
    <property type="term" value="F:transcription cis-regulatory region binding"/>
    <property type="evidence" value="ECO:0007669"/>
    <property type="project" value="TreeGrafter"/>
</dbReference>
<dbReference type="OrthoDB" id="8839911at2"/>
<dbReference type="RefSeq" id="WP_112140982.1">
    <property type="nucleotide sequence ID" value="NZ_CP016181.1"/>
</dbReference>
<feature type="domain" description="HTH lysR-type" evidence="5">
    <location>
        <begin position="10"/>
        <end position="67"/>
    </location>
</feature>
<evidence type="ECO:0000256" key="1">
    <source>
        <dbReference type="ARBA" id="ARBA00009437"/>
    </source>
</evidence>
<reference evidence="6 7" key="1">
    <citation type="submission" date="2016-06" db="EMBL/GenBank/DDBJ databases">
        <title>The sequenced genome of the ice-adhering bacterium Marinomonas primoryensis, from Antarctica.</title>
        <authorList>
            <person name="Graham L."/>
            <person name="Vance T.D.R."/>
            <person name="Davies P.L."/>
        </authorList>
    </citation>
    <scope>NUCLEOTIDE SEQUENCE [LARGE SCALE GENOMIC DNA]</scope>
    <source>
        <strain evidence="6 7">AceL</strain>
    </source>
</reference>
<organism evidence="6 7">
    <name type="scientific">Marinomonas primoryensis</name>
    <dbReference type="NCBI Taxonomy" id="178399"/>
    <lineage>
        <taxon>Bacteria</taxon>
        <taxon>Pseudomonadati</taxon>
        <taxon>Pseudomonadota</taxon>
        <taxon>Gammaproteobacteria</taxon>
        <taxon>Oceanospirillales</taxon>
        <taxon>Oceanospirillaceae</taxon>
        <taxon>Marinomonas</taxon>
    </lineage>
</organism>
<keyword evidence="3" id="KW-0238">DNA-binding</keyword>
<evidence type="ECO:0000256" key="3">
    <source>
        <dbReference type="ARBA" id="ARBA00023125"/>
    </source>
</evidence>
<keyword evidence="2" id="KW-0805">Transcription regulation</keyword>
<dbReference type="InterPro" id="IPR036390">
    <property type="entry name" value="WH_DNA-bd_sf"/>
</dbReference>
<dbReference type="SUPFAM" id="SSF53850">
    <property type="entry name" value="Periplasmic binding protein-like II"/>
    <property type="match status" value="1"/>
</dbReference>
<dbReference type="PANTHER" id="PTHR30126">
    <property type="entry name" value="HTH-TYPE TRANSCRIPTIONAL REGULATOR"/>
    <property type="match status" value="1"/>
</dbReference>
<sequence length="314" mass="35545">MIEQKLADSLNWTLLHVLIVIYEEGSVSAAANRLNITQSAVSQSLKKLEEKIESQLVIRNTKPLKLTPIGHYCLQVAQTIFTEITSIEAMKGSNSHLLEGEIKLLVASRIHNPKYNDFLVYFKKKYPNITLDLIVKSSRDILNDIKQKNPAIGICLGRHTPEILNQKLLFEQRFYLYCGYHHPLFSASNLSLNDLLQEDFIALVSEEIGDVLSPITLFKEANGLTGRVSAYTNNLDEAVRLIYTGYGIGALPDQFIAATYLESKLRRLPPKEGVADIPVHIFWHKHRMLSLIEAKFIEEIVEFDIAVNDPSKNE</sequence>
<dbReference type="PROSITE" id="PS50931">
    <property type="entry name" value="HTH_LYSR"/>
    <property type="match status" value="1"/>
</dbReference>
<evidence type="ECO:0000256" key="4">
    <source>
        <dbReference type="ARBA" id="ARBA00023163"/>
    </source>
</evidence>
<dbReference type="Pfam" id="PF00126">
    <property type="entry name" value="HTH_1"/>
    <property type="match status" value="1"/>
</dbReference>
<dbReference type="GO" id="GO:0003700">
    <property type="term" value="F:DNA-binding transcription factor activity"/>
    <property type="evidence" value="ECO:0007669"/>
    <property type="project" value="InterPro"/>
</dbReference>
<dbReference type="InterPro" id="IPR005119">
    <property type="entry name" value="LysR_subst-bd"/>
</dbReference>
<accession>A0A2Z4PXW9</accession>
<evidence type="ECO:0000313" key="6">
    <source>
        <dbReference type="EMBL" id="AWY01999.1"/>
    </source>
</evidence>
<dbReference type="EMBL" id="CP016181">
    <property type="protein sequence ID" value="AWY01999.1"/>
    <property type="molecule type" value="Genomic_DNA"/>
</dbReference>
<dbReference type="SUPFAM" id="SSF46785">
    <property type="entry name" value="Winged helix' DNA-binding domain"/>
    <property type="match status" value="1"/>
</dbReference>
<name>A0A2Z4PXW9_9GAMM</name>
<dbReference type="Gene3D" id="1.10.10.10">
    <property type="entry name" value="Winged helix-like DNA-binding domain superfamily/Winged helix DNA-binding domain"/>
    <property type="match status" value="1"/>
</dbReference>
<dbReference type="FunFam" id="1.10.10.10:FF:000001">
    <property type="entry name" value="LysR family transcriptional regulator"/>
    <property type="match status" value="1"/>
</dbReference>
<dbReference type="AlphaFoldDB" id="A0A2Z4PXW9"/>
<evidence type="ECO:0000313" key="7">
    <source>
        <dbReference type="Proteomes" id="UP000249898"/>
    </source>
</evidence>
<dbReference type="Gene3D" id="3.40.190.290">
    <property type="match status" value="1"/>
</dbReference>